<evidence type="ECO:0000313" key="2">
    <source>
        <dbReference type="Proteomes" id="UP001153334"/>
    </source>
</evidence>
<evidence type="ECO:0000313" key="1">
    <source>
        <dbReference type="EMBL" id="KAJ8121902.1"/>
    </source>
</evidence>
<protein>
    <submittedName>
        <fullName evidence="1">Uncharacterized protein</fullName>
    </submittedName>
</protein>
<name>A0ACC2J3J9_9PEZI</name>
<keyword evidence="2" id="KW-1185">Reference proteome</keyword>
<comment type="caution">
    <text evidence="1">The sequence shown here is derived from an EMBL/GenBank/DDBJ whole genome shotgun (WGS) entry which is preliminary data.</text>
</comment>
<sequence length="194" mass="23273">MTSSLIAREPSSARIKRFLERYRTHEAVDMNNVDYNDIEAILYEYFQRIDEMFFFKLLTREIQGVSKPRKLVAIKTHEVPDANILGLFDQNHDRIEIWLNRLRTFETYPLEHFICVLAHEMVHAYIGIFADERHDMHDEWVNDHCGHGTMFWKLLGYILDRLFELTGSERVWEQICEEESARRAFSRKPRCFLT</sequence>
<proteinExistence type="predicted"/>
<dbReference type="Proteomes" id="UP001153334">
    <property type="component" value="Unassembled WGS sequence"/>
</dbReference>
<accession>A0ACC2J3J9</accession>
<organism evidence="1 2">
    <name type="scientific">Nemania bipapillata</name>
    <dbReference type="NCBI Taxonomy" id="110536"/>
    <lineage>
        <taxon>Eukaryota</taxon>
        <taxon>Fungi</taxon>
        <taxon>Dikarya</taxon>
        <taxon>Ascomycota</taxon>
        <taxon>Pezizomycotina</taxon>
        <taxon>Sordariomycetes</taxon>
        <taxon>Xylariomycetidae</taxon>
        <taxon>Xylariales</taxon>
        <taxon>Xylariaceae</taxon>
        <taxon>Nemania</taxon>
    </lineage>
</organism>
<gene>
    <name evidence="1" type="ORF">ONZ43_g1761</name>
</gene>
<dbReference type="EMBL" id="JAPESX010000323">
    <property type="protein sequence ID" value="KAJ8121902.1"/>
    <property type="molecule type" value="Genomic_DNA"/>
</dbReference>
<reference evidence="1" key="1">
    <citation type="submission" date="2022-11" db="EMBL/GenBank/DDBJ databases">
        <title>Genome Sequence of Nemania bipapillata.</title>
        <authorList>
            <person name="Buettner E."/>
        </authorList>
    </citation>
    <scope>NUCLEOTIDE SEQUENCE</scope>
    <source>
        <strain evidence="1">CP14</strain>
    </source>
</reference>